<dbReference type="EMBL" id="MT898075">
    <property type="protein sequence ID" value="QOS17309.1"/>
    <property type="molecule type" value="Genomic_DNA"/>
</dbReference>
<dbReference type="EMBL" id="MT898284">
    <property type="protein sequence ID" value="QOS25021.1"/>
    <property type="molecule type" value="Genomic_DNA"/>
</dbReference>
<dbReference type="EMBL" id="MT898173">
    <property type="protein sequence ID" value="QOS20925.1"/>
    <property type="molecule type" value="Genomic_DNA"/>
</dbReference>
<accession>A0A7M1WRV2</accession>
<proteinExistence type="predicted"/>
<evidence type="ECO:0000313" key="5">
    <source>
        <dbReference type="EMBL" id="QOS20597.1"/>
    </source>
</evidence>
<dbReference type="EMBL" id="MT898355">
    <property type="protein sequence ID" value="QOS27674.1"/>
    <property type="molecule type" value="Genomic_DNA"/>
</dbReference>
<gene>
    <name evidence="11" type="ORF">VP135_00015</name>
    <name evidence="14" type="ORF">VP136_00015</name>
    <name evidence="4" type="ORF">VP138_00015</name>
    <name evidence="2" type="ORF">VP144_00015</name>
    <name evidence="1" type="ORF">VP145_00015</name>
    <name evidence="10" type="ORF">VP148_00015</name>
    <name evidence="8" type="ORF">VP149_00015</name>
    <name evidence="7" type="ORF">VP150_00015</name>
    <name evidence="9" type="ORF">VP151_00015</name>
    <name evidence="3" type="ORF">VP152_00015</name>
    <name evidence="6" type="ORF">VP154_00015</name>
    <name evidence="13" type="ORF">VP162_00015</name>
    <name evidence="17" type="ORF">VP169_00015</name>
    <name evidence="12" type="ORF">VP171_00015</name>
    <name evidence="18" type="ORF">VP172_00015</name>
    <name evidence="5" type="ORF">VP173_00015</name>
    <name evidence="15" type="ORF">VP174_00015</name>
    <name evidence="16" type="ORF">VP175_00015</name>
</gene>
<evidence type="ECO:0000313" key="16">
    <source>
        <dbReference type="EMBL" id="QOS28677.1"/>
    </source>
</evidence>
<evidence type="ECO:0000313" key="11">
    <source>
        <dbReference type="EMBL" id="QOS27156.1"/>
    </source>
</evidence>
<evidence type="ECO:0000313" key="18">
    <source>
        <dbReference type="EMBL" id="QOS30034.1"/>
    </source>
</evidence>
<dbReference type="EMBL" id="MT898198">
    <property type="protein sequence ID" value="QOS21791.1"/>
    <property type="molecule type" value="Genomic_DNA"/>
</dbReference>
<evidence type="ECO:0000313" key="9">
    <source>
        <dbReference type="EMBL" id="QOS25021.1"/>
    </source>
</evidence>
<evidence type="ECO:0008006" key="19">
    <source>
        <dbReference type="Google" id="ProtNLM"/>
    </source>
</evidence>
<dbReference type="SUPFAM" id="SSF53448">
    <property type="entry name" value="Nucleotide-diphospho-sugar transferases"/>
    <property type="match status" value="1"/>
</dbReference>
<evidence type="ECO:0000313" key="13">
    <source>
        <dbReference type="EMBL" id="QOS27384.1"/>
    </source>
</evidence>
<dbReference type="EMBL" id="MT898417">
    <property type="protein sequence ID" value="QOS30034.1"/>
    <property type="molecule type" value="Genomic_DNA"/>
</dbReference>
<dbReference type="EMBL" id="MT898341">
    <property type="protein sequence ID" value="QOS27156.1"/>
    <property type="molecule type" value="Genomic_DNA"/>
</dbReference>
<dbReference type="AlphaFoldDB" id="A0A7M1WRV2"/>
<name>A0A7M1WRV2_VIBPH</name>
<dbReference type="EMBL" id="MT898010">
    <property type="protein sequence ID" value="QOS14907.1"/>
    <property type="molecule type" value="Genomic_DNA"/>
</dbReference>
<evidence type="ECO:0000313" key="4">
    <source>
        <dbReference type="EMBL" id="QOS17654.1"/>
    </source>
</evidence>
<dbReference type="EMBL" id="MT898325">
    <property type="protein sequence ID" value="QOS26535.1"/>
    <property type="molecule type" value="Genomic_DNA"/>
</dbReference>
<organism evidence="17">
    <name type="scientific">Vibrio parahaemolyticus</name>
    <dbReference type="NCBI Taxonomy" id="670"/>
    <lineage>
        <taxon>Bacteria</taxon>
        <taxon>Pseudomonadati</taxon>
        <taxon>Pseudomonadota</taxon>
        <taxon>Gammaproteobacteria</taxon>
        <taxon>Vibrionales</taxon>
        <taxon>Vibrionaceae</taxon>
        <taxon>Vibrio</taxon>
    </lineage>
</organism>
<reference evidence="17" key="1">
    <citation type="submission" date="2020-08" db="EMBL/GenBank/DDBJ databases">
        <title>Genetic structure, function and evolution of capsule biosynthesis loci in Vibrio parahaemolyticus.</title>
        <authorList>
            <person name="Li L."/>
            <person name="Bian S."/>
        </authorList>
    </citation>
    <scope>NUCLEOTIDE SEQUENCE</scope>
    <source>
        <strain evidence="11">VP135</strain>
        <strain evidence="14">VP136</strain>
        <strain evidence="4">VP138</strain>
        <strain evidence="2">VP144</strain>
        <strain evidence="1">VP145</strain>
        <strain evidence="10">VP148</strain>
        <strain evidence="8">VP149</strain>
        <strain evidence="7">VP150</strain>
        <strain evidence="9">VP151</strain>
        <strain evidence="3">VP152</strain>
        <strain evidence="6">VP154</strain>
        <strain evidence="13">VP162</strain>
        <strain evidence="17">VP169</strain>
        <strain evidence="12">VP171</strain>
        <strain evidence="18">VP172</strain>
        <strain evidence="5">VP173</strain>
        <strain evidence="15">VP174</strain>
        <strain evidence="16">VP175</strain>
    </source>
</reference>
<evidence type="ECO:0000313" key="3">
    <source>
        <dbReference type="EMBL" id="QOS17309.1"/>
    </source>
</evidence>
<evidence type="ECO:0000313" key="2">
    <source>
        <dbReference type="EMBL" id="QOS16032.1"/>
    </source>
</evidence>
<dbReference type="EMBL" id="MT898229">
    <property type="protein sequence ID" value="QOS22999.1"/>
    <property type="molecule type" value="Genomic_DNA"/>
</dbReference>
<evidence type="ECO:0000313" key="17">
    <source>
        <dbReference type="EMBL" id="QOS29611.1"/>
    </source>
</evidence>
<dbReference type="EMBL" id="MT898373">
    <property type="protein sequence ID" value="QOS28442.1"/>
    <property type="molecule type" value="Genomic_DNA"/>
</dbReference>
<dbReference type="InterPro" id="IPR029044">
    <property type="entry name" value="Nucleotide-diphossugar_trans"/>
</dbReference>
<dbReference type="EMBL" id="MT898345">
    <property type="protein sequence ID" value="QOS27315.1"/>
    <property type="molecule type" value="Genomic_DNA"/>
</dbReference>
<evidence type="ECO:0000313" key="10">
    <source>
        <dbReference type="EMBL" id="QOS26535.1"/>
    </source>
</evidence>
<evidence type="ECO:0000313" key="12">
    <source>
        <dbReference type="EMBL" id="QOS27315.1"/>
    </source>
</evidence>
<evidence type="ECO:0000313" key="15">
    <source>
        <dbReference type="EMBL" id="QOS28442.1"/>
    </source>
</evidence>
<dbReference type="Gene3D" id="3.90.550.10">
    <property type="entry name" value="Spore Coat Polysaccharide Biosynthesis Protein SpsA, Chain A"/>
    <property type="match status" value="1"/>
</dbReference>
<evidence type="ECO:0000313" key="14">
    <source>
        <dbReference type="EMBL" id="QOS27674.1"/>
    </source>
</evidence>
<dbReference type="EMBL" id="MT898164">
    <property type="protein sequence ID" value="QOS20597.1"/>
    <property type="molecule type" value="Genomic_DNA"/>
</dbReference>
<dbReference type="EMBL" id="MT898040">
    <property type="protein sequence ID" value="QOS16032.1"/>
    <property type="molecule type" value="Genomic_DNA"/>
</dbReference>
<protein>
    <recommendedName>
        <fullName evidence="19">Sugar transferase</fullName>
    </recommendedName>
</protein>
<dbReference type="RefSeq" id="WP_049875461.1">
    <property type="nucleotide sequence ID" value="NZ_CANUIS010000003.1"/>
</dbReference>
<dbReference type="EMBL" id="MT898379">
    <property type="protein sequence ID" value="QOS28677.1"/>
    <property type="molecule type" value="Genomic_DNA"/>
</dbReference>
<evidence type="ECO:0000313" key="8">
    <source>
        <dbReference type="EMBL" id="QOS22999.1"/>
    </source>
</evidence>
<evidence type="ECO:0000313" key="7">
    <source>
        <dbReference type="EMBL" id="QOS21791.1"/>
    </source>
</evidence>
<sequence>MTLSLGFKYSKWMDIVLESLSPVLVFTYNRLEQTKIVIEHLLNNKLSEHTILIVHSDYPKNKGHTESVKKVREYLKSLTGFKKIFYIFRDENLGVDNATIKTVSEVIDKHGKVIVLEDDIVTSEFFLEYMNNALNLYQKRSDVFGISAYNPPVFDNLSFSEDIYLNRRGTSWGWATWDDRWKEIDWDIRKYNNGDYDKKKFSLGGKDLPWVLYRAMEIEDSPYWDIRRDFNMFTLSKYFVFPKISLINNIGLDGSGEHCKKTQLFYNDISIVKKTPLLDLNVTYNEGLQKSFSNYYSPSFFSLGVRRFLKLTGLYKLIIKLKG</sequence>
<evidence type="ECO:0000313" key="6">
    <source>
        <dbReference type="EMBL" id="QOS20925.1"/>
    </source>
</evidence>
<dbReference type="EMBL" id="MT898347">
    <property type="protein sequence ID" value="QOS27384.1"/>
    <property type="molecule type" value="Genomic_DNA"/>
</dbReference>
<dbReference type="EMBL" id="MT898405">
    <property type="protein sequence ID" value="QOS29611.1"/>
    <property type="molecule type" value="Genomic_DNA"/>
</dbReference>
<evidence type="ECO:0000313" key="1">
    <source>
        <dbReference type="EMBL" id="QOS14907.1"/>
    </source>
</evidence>
<dbReference type="EMBL" id="MT898084">
    <property type="protein sequence ID" value="QOS17654.1"/>
    <property type="molecule type" value="Genomic_DNA"/>
</dbReference>